<keyword evidence="7" id="KW-1185">Reference proteome</keyword>
<dbReference type="InterPro" id="IPR032861">
    <property type="entry name" value="TAXi_N"/>
</dbReference>
<organism evidence="6">
    <name type="scientific">Oryza punctata</name>
    <name type="common">Red rice</name>
    <dbReference type="NCBI Taxonomy" id="4537"/>
    <lineage>
        <taxon>Eukaryota</taxon>
        <taxon>Viridiplantae</taxon>
        <taxon>Streptophyta</taxon>
        <taxon>Embryophyta</taxon>
        <taxon>Tracheophyta</taxon>
        <taxon>Spermatophyta</taxon>
        <taxon>Magnoliopsida</taxon>
        <taxon>Liliopsida</taxon>
        <taxon>Poales</taxon>
        <taxon>Poaceae</taxon>
        <taxon>BOP clade</taxon>
        <taxon>Oryzoideae</taxon>
        <taxon>Oryzeae</taxon>
        <taxon>Oryzinae</taxon>
        <taxon>Oryza</taxon>
    </lineage>
</organism>
<keyword evidence="4" id="KW-0732">Signal</keyword>
<dbReference type="STRING" id="4537.A0A0E0JHQ2"/>
<dbReference type="HOGENOM" id="CLU_005738_1_1_1"/>
<reference evidence="6" key="1">
    <citation type="submission" date="2015-04" db="UniProtKB">
        <authorList>
            <consortium name="EnsemblPlants"/>
        </authorList>
    </citation>
    <scope>IDENTIFICATION</scope>
</reference>
<dbReference type="eggNOG" id="KOG1339">
    <property type="taxonomic scope" value="Eukaryota"/>
</dbReference>
<dbReference type="Pfam" id="PF14543">
    <property type="entry name" value="TAXi_N"/>
    <property type="match status" value="1"/>
</dbReference>
<accession>A0A0E0JHQ2</accession>
<keyword evidence="3" id="KW-0378">Hydrolase</keyword>
<evidence type="ECO:0000256" key="3">
    <source>
        <dbReference type="ARBA" id="ARBA00022801"/>
    </source>
</evidence>
<proteinExistence type="inferred from homology"/>
<reference evidence="6" key="2">
    <citation type="submission" date="2018-05" db="EMBL/GenBank/DDBJ databases">
        <title>OpunRS2 (Oryza punctata Reference Sequence Version 2).</title>
        <authorList>
            <person name="Zhang J."/>
            <person name="Kudrna D."/>
            <person name="Lee S."/>
            <person name="Talag J."/>
            <person name="Welchert J."/>
            <person name="Wing R.A."/>
        </authorList>
    </citation>
    <scope>NUCLEOTIDE SEQUENCE [LARGE SCALE GENOMIC DNA]</scope>
</reference>
<comment type="similarity">
    <text evidence="1">Belongs to the peptidase A1 family.</text>
</comment>
<dbReference type="AlphaFoldDB" id="A0A0E0JHQ2"/>
<dbReference type="Gramene" id="OPUNC01G12880.1">
    <property type="protein sequence ID" value="OPUNC01G12880.1"/>
    <property type="gene ID" value="OPUNC01G12880"/>
</dbReference>
<feature type="chain" id="PRO_5002364138" description="Xylanase inhibitor N-terminal domain-containing protein" evidence="4">
    <location>
        <begin position="21"/>
        <end position="297"/>
    </location>
</feature>
<sequence length="297" mass="31647">MGRLMITLLVLCLISVTTCSLSTRTAAFRAHDHRRGLKQAAHGHLLVDATEGGAVVPIHWSKAHYVANFTIGTPPQPAARVGDDRHLRGARLDAVLTVPQLLQAVPAPVRPERVIHLPAGVVRHRRLCKSIPTSNCSSHVCIYEGTTLTKLVCTDTFAIGTATASLAFGRVVASDMDTIDGPSGFLGLGRTPPSLVVQMNIAKFSYCLSPRHTRKSSRLFLGSSAKLAGGIMIISNSGESTSTTPFIKTSPNDDSRRYYLLSLEAIKASNTTIATAQSGDTLVMHTVSPVSLLVDSA</sequence>
<dbReference type="Gene3D" id="2.40.70.10">
    <property type="entry name" value="Acid Proteases"/>
    <property type="match status" value="1"/>
</dbReference>
<evidence type="ECO:0000256" key="2">
    <source>
        <dbReference type="ARBA" id="ARBA00022670"/>
    </source>
</evidence>
<dbReference type="PANTHER" id="PTHR47967">
    <property type="entry name" value="OS07G0603500 PROTEIN-RELATED"/>
    <property type="match status" value="1"/>
</dbReference>
<dbReference type="GO" id="GO:0008233">
    <property type="term" value="F:peptidase activity"/>
    <property type="evidence" value="ECO:0007669"/>
    <property type="project" value="UniProtKB-KW"/>
</dbReference>
<dbReference type="InterPro" id="IPR021109">
    <property type="entry name" value="Peptidase_aspartic_dom_sf"/>
</dbReference>
<keyword evidence="2" id="KW-0645">Protease</keyword>
<dbReference type="SUPFAM" id="SSF50630">
    <property type="entry name" value="Acid proteases"/>
    <property type="match status" value="2"/>
</dbReference>
<dbReference type="Proteomes" id="UP000026962">
    <property type="component" value="Chromosome 1"/>
</dbReference>
<dbReference type="GO" id="GO:0005576">
    <property type="term" value="C:extracellular region"/>
    <property type="evidence" value="ECO:0007669"/>
    <property type="project" value="TreeGrafter"/>
</dbReference>
<name>A0A0E0JHQ2_ORYPU</name>
<dbReference type="PANTHER" id="PTHR47967:SF17">
    <property type="entry name" value="EUKARYOTIC ASPARTYL PROTEASE FAMILY PROTEIN, EXPRESSED"/>
    <property type="match status" value="1"/>
</dbReference>
<feature type="signal peptide" evidence="4">
    <location>
        <begin position="1"/>
        <end position="20"/>
    </location>
</feature>
<feature type="domain" description="Xylanase inhibitor N-terminal" evidence="5">
    <location>
        <begin position="130"/>
        <end position="223"/>
    </location>
</feature>
<dbReference type="GO" id="GO:0006508">
    <property type="term" value="P:proteolysis"/>
    <property type="evidence" value="ECO:0007669"/>
    <property type="project" value="UniProtKB-KW"/>
</dbReference>
<dbReference type="OMA" id="KAHYVAN"/>
<evidence type="ECO:0000313" key="7">
    <source>
        <dbReference type="Proteomes" id="UP000026962"/>
    </source>
</evidence>
<evidence type="ECO:0000256" key="1">
    <source>
        <dbReference type="ARBA" id="ARBA00007447"/>
    </source>
</evidence>
<evidence type="ECO:0000259" key="5">
    <source>
        <dbReference type="Pfam" id="PF14543"/>
    </source>
</evidence>
<dbReference type="EnsemblPlants" id="OPUNC01G12880.1">
    <property type="protein sequence ID" value="OPUNC01G12880.1"/>
    <property type="gene ID" value="OPUNC01G12880"/>
</dbReference>
<evidence type="ECO:0000313" key="6">
    <source>
        <dbReference type="EnsemblPlants" id="OPUNC01G12880.1"/>
    </source>
</evidence>
<protein>
    <recommendedName>
        <fullName evidence="5">Xylanase inhibitor N-terminal domain-containing protein</fullName>
    </recommendedName>
</protein>
<evidence type="ECO:0000256" key="4">
    <source>
        <dbReference type="SAM" id="SignalP"/>
    </source>
</evidence>
<dbReference type="InterPro" id="IPR051708">
    <property type="entry name" value="Plant_Aspart_Prot_A1"/>
</dbReference>